<proteinExistence type="predicted"/>
<protein>
    <submittedName>
        <fullName evidence="2">Uncharacterized protein</fullName>
    </submittedName>
</protein>
<name>A0A6C0CUV3_9ZZZZ</name>
<reference evidence="2" key="1">
    <citation type="journal article" date="2020" name="Nature">
        <title>Giant virus diversity and host interactions through global metagenomics.</title>
        <authorList>
            <person name="Schulz F."/>
            <person name="Roux S."/>
            <person name="Paez-Espino D."/>
            <person name="Jungbluth S."/>
            <person name="Walsh D.A."/>
            <person name="Denef V.J."/>
            <person name="McMahon K.D."/>
            <person name="Konstantinidis K.T."/>
            <person name="Eloe-Fadrosh E.A."/>
            <person name="Kyrpides N.C."/>
            <person name="Woyke T."/>
        </authorList>
    </citation>
    <scope>NUCLEOTIDE SEQUENCE</scope>
    <source>
        <strain evidence="2">GVMAG-M-3300022752-66</strain>
    </source>
</reference>
<sequence>MEQTAVQRTFSHDKYDAMEANIHYVDINEKGNSSPTSKKRKNDKKIYYVVVTVLLTIIAICILQGAIKNNTDVTDNSPSRALYENFNLSEMEQYEHHSMLGDDLSSNNHYFNNLNLYYNETEFISYENHDVDKYKKSYYKLLKVCIPQLRRAHA</sequence>
<evidence type="ECO:0000256" key="1">
    <source>
        <dbReference type="SAM" id="Phobius"/>
    </source>
</evidence>
<keyword evidence="1" id="KW-1133">Transmembrane helix</keyword>
<dbReference type="AlphaFoldDB" id="A0A6C0CUV3"/>
<organism evidence="2">
    <name type="scientific">viral metagenome</name>
    <dbReference type="NCBI Taxonomy" id="1070528"/>
    <lineage>
        <taxon>unclassified sequences</taxon>
        <taxon>metagenomes</taxon>
        <taxon>organismal metagenomes</taxon>
    </lineage>
</organism>
<feature type="transmembrane region" description="Helical" evidence="1">
    <location>
        <begin position="46"/>
        <end position="67"/>
    </location>
</feature>
<dbReference type="EMBL" id="MN739493">
    <property type="protein sequence ID" value="QHT08298.1"/>
    <property type="molecule type" value="Genomic_DNA"/>
</dbReference>
<keyword evidence="1" id="KW-0812">Transmembrane</keyword>
<keyword evidence="1" id="KW-0472">Membrane</keyword>
<evidence type="ECO:0000313" key="2">
    <source>
        <dbReference type="EMBL" id="QHT08298.1"/>
    </source>
</evidence>
<accession>A0A6C0CUV3</accession>